<dbReference type="Proteomes" id="UP000016924">
    <property type="component" value="Unassembled WGS sequence"/>
</dbReference>
<reference evidence="4" key="1">
    <citation type="submission" date="2012-06" db="EMBL/GenBank/DDBJ databases">
        <title>The genome sequence of Coniosporium apollinis CBS 100218.</title>
        <authorList>
            <consortium name="The Broad Institute Genome Sequencing Platform"/>
            <person name="Cuomo C."/>
            <person name="Gorbushina A."/>
            <person name="Noack S."/>
            <person name="Walker B."/>
            <person name="Young S.K."/>
            <person name="Zeng Q."/>
            <person name="Gargeya S."/>
            <person name="Fitzgerald M."/>
            <person name="Haas B."/>
            <person name="Abouelleil A."/>
            <person name="Alvarado L."/>
            <person name="Arachchi H.M."/>
            <person name="Berlin A.M."/>
            <person name="Chapman S.B."/>
            <person name="Goldberg J."/>
            <person name="Griggs A."/>
            <person name="Gujja S."/>
            <person name="Hansen M."/>
            <person name="Howarth C."/>
            <person name="Imamovic A."/>
            <person name="Larimer J."/>
            <person name="McCowan C."/>
            <person name="Montmayeur A."/>
            <person name="Murphy C."/>
            <person name="Neiman D."/>
            <person name="Pearson M."/>
            <person name="Priest M."/>
            <person name="Roberts A."/>
            <person name="Saif S."/>
            <person name="Shea T."/>
            <person name="Sisk P."/>
            <person name="Sykes S."/>
            <person name="Wortman J."/>
            <person name="Nusbaum C."/>
            <person name="Birren B."/>
        </authorList>
    </citation>
    <scope>NUCLEOTIDE SEQUENCE [LARGE SCALE GENOMIC DNA]</scope>
    <source>
        <strain evidence="4">CBS 100218</strain>
    </source>
</reference>
<dbReference type="HOGENOM" id="CLU_987000_0_0_1"/>
<dbReference type="EMBL" id="JH767569">
    <property type="protein sequence ID" value="EON64564.1"/>
    <property type="molecule type" value="Genomic_DNA"/>
</dbReference>
<sequence>MSLPPCGPSTSGPTRSHHPSTSSSDSIPTLESIPPLDLNLDLEAGLPTDTTNPLPTAPPPAYTSGASAATDTDAPPAYAFAPRGPAPAYTSKPSPLFRAGADEAVRVELATVGLTVADITYVEMVRLAQIQDPEALKTEVRRLQARLRMPALAAPAAAIAAGRPGALLDIANNRAVPRVQGRPVRPPFSARHRCGVLLVLLGIAGLILLFVSKSAHGARADELERVRASQSAALAPVHDMATGYATATSAVVAAVATSTATTMLADGRVVELVTVVMSEPNR</sequence>
<dbReference type="OrthoDB" id="10601240at2759"/>
<feature type="region of interest" description="Disordered" evidence="1">
    <location>
        <begin position="1"/>
        <end position="82"/>
    </location>
</feature>
<feature type="transmembrane region" description="Helical" evidence="2">
    <location>
        <begin position="195"/>
        <end position="211"/>
    </location>
</feature>
<organism evidence="3 4">
    <name type="scientific">Coniosporium apollinis (strain CBS 100218)</name>
    <name type="common">Rock-inhabiting black yeast</name>
    <dbReference type="NCBI Taxonomy" id="1168221"/>
    <lineage>
        <taxon>Eukaryota</taxon>
        <taxon>Fungi</taxon>
        <taxon>Dikarya</taxon>
        <taxon>Ascomycota</taxon>
        <taxon>Pezizomycotina</taxon>
        <taxon>Dothideomycetes</taxon>
        <taxon>Dothideomycetes incertae sedis</taxon>
        <taxon>Coniosporium</taxon>
    </lineage>
</organism>
<proteinExistence type="predicted"/>
<feature type="compositionally biased region" description="Low complexity" evidence="1">
    <location>
        <begin position="62"/>
        <end position="82"/>
    </location>
</feature>
<keyword evidence="2" id="KW-0812">Transmembrane</keyword>
<dbReference type="RefSeq" id="XP_007779881.1">
    <property type="nucleotide sequence ID" value="XM_007781691.1"/>
</dbReference>
<keyword evidence="4" id="KW-1185">Reference proteome</keyword>
<protein>
    <submittedName>
        <fullName evidence="3">Uncharacterized protein</fullName>
    </submittedName>
</protein>
<feature type="compositionally biased region" description="Low complexity" evidence="1">
    <location>
        <begin position="8"/>
        <end position="32"/>
    </location>
</feature>
<gene>
    <name evidence="3" type="ORF">W97_03797</name>
</gene>
<name>R7YRW9_CONA1</name>
<keyword evidence="2" id="KW-0472">Membrane</keyword>
<accession>R7YRW9</accession>
<evidence type="ECO:0000256" key="1">
    <source>
        <dbReference type="SAM" id="MobiDB-lite"/>
    </source>
</evidence>
<evidence type="ECO:0000313" key="3">
    <source>
        <dbReference type="EMBL" id="EON64564.1"/>
    </source>
</evidence>
<evidence type="ECO:0000256" key="2">
    <source>
        <dbReference type="SAM" id="Phobius"/>
    </source>
</evidence>
<dbReference type="AlphaFoldDB" id="R7YRW9"/>
<dbReference type="GeneID" id="19901108"/>
<keyword evidence="2" id="KW-1133">Transmembrane helix</keyword>
<evidence type="ECO:0000313" key="4">
    <source>
        <dbReference type="Proteomes" id="UP000016924"/>
    </source>
</evidence>